<dbReference type="AlphaFoldDB" id="A0A327X785"/>
<dbReference type="InterPro" id="IPR005149">
    <property type="entry name" value="Tscrpt_reg_PadR_N"/>
</dbReference>
<dbReference type="EMBL" id="QLMC01000001">
    <property type="protein sequence ID" value="RAK02835.1"/>
    <property type="molecule type" value="Genomic_DNA"/>
</dbReference>
<accession>A0A327X785</accession>
<evidence type="ECO:0000259" key="1">
    <source>
        <dbReference type="Pfam" id="PF03551"/>
    </source>
</evidence>
<proteinExistence type="predicted"/>
<dbReference type="RefSeq" id="WP_111626998.1">
    <property type="nucleotide sequence ID" value="NZ_QLMC01000001.1"/>
</dbReference>
<comment type="caution">
    <text evidence="2">The sequence shown here is derived from an EMBL/GenBank/DDBJ whole genome shotgun (WGS) entry which is preliminary data.</text>
</comment>
<dbReference type="OrthoDB" id="982587at2"/>
<dbReference type="Proteomes" id="UP000248790">
    <property type="component" value="Unassembled WGS sequence"/>
</dbReference>
<dbReference type="InterPro" id="IPR036390">
    <property type="entry name" value="WH_DNA-bd_sf"/>
</dbReference>
<dbReference type="Pfam" id="PF03551">
    <property type="entry name" value="PadR"/>
    <property type="match status" value="1"/>
</dbReference>
<dbReference type="SUPFAM" id="SSF46785">
    <property type="entry name" value="Winged helix' DNA-binding domain"/>
    <property type="match status" value="1"/>
</dbReference>
<gene>
    <name evidence="2" type="ORF">LX87_00955</name>
</gene>
<evidence type="ECO:0000313" key="2">
    <source>
        <dbReference type="EMBL" id="RAK02835.1"/>
    </source>
</evidence>
<protein>
    <submittedName>
        <fullName evidence="2">PadR family transcriptional regulator</fullName>
    </submittedName>
</protein>
<reference evidence="2 3" key="1">
    <citation type="submission" date="2018-06" db="EMBL/GenBank/DDBJ databases">
        <title>Genomic Encyclopedia of Archaeal and Bacterial Type Strains, Phase II (KMG-II): from individual species to whole genera.</title>
        <authorList>
            <person name="Goeker M."/>
        </authorList>
    </citation>
    <scope>NUCLEOTIDE SEQUENCE [LARGE SCALE GENOMIC DNA]</scope>
    <source>
        <strain evidence="2 3">DSM 21851</strain>
    </source>
</reference>
<keyword evidence="3" id="KW-1185">Reference proteome</keyword>
<feature type="domain" description="Transcription regulator PadR N-terminal" evidence="1">
    <location>
        <begin position="19"/>
        <end position="88"/>
    </location>
</feature>
<sequence length="112" mass="12468">MKRAFLGEFEEVVLLTVAVLDESAYGVTVTQEIEQKTGRAVGFSTVHTTLQRLEEKGYLSSRMSGATAERGGRRKRFFTVTTAGRKALVEVKHIREQLWGALPPQTLQLMGN</sequence>
<organism evidence="2 3">
    <name type="scientific">Larkinella arboricola</name>
    <dbReference type="NCBI Taxonomy" id="643671"/>
    <lineage>
        <taxon>Bacteria</taxon>
        <taxon>Pseudomonadati</taxon>
        <taxon>Bacteroidota</taxon>
        <taxon>Cytophagia</taxon>
        <taxon>Cytophagales</taxon>
        <taxon>Spirosomataceae</taxon>
        <taxon>Larkinella</taxon>
    </lineage>
</organism>
<dbReference type="InterPro" id="IPR036388">
    <property type="entry name" value="WH-like_DNA-bd_sf"/>
</dbReference>
<evidence type="ECO:0000313" key="3">
    <source>
        <dbReference type="Proteomes" id="UP000248790"/>
    </source>
</evidence>
<dbReference type="Gene3D" id="1.10.10.10">
    <property type="entry name" value="Winged helix-like DNA-binding domain superfamily/Winged helix DNA-binding domain"/>
    <property type="match status" value="1"/>
</dbReference>
<name>A0A327X785_LARAB</name>